<dbReference type="EMBL" id="JAUEPS010000129">
    <property type="protein sequence ID" value="KAK0436315.1"/>
    <property type="molecule type" value="Genomic_DNA"/>
</dbReference>
<evidence type="ECO:0008006" key="3">
    <source>
        <dbReference type="Google" id="ProtNLM"/>
    </source>
</evidence>
<dbReference type="Proteomes" id="UP001175211">
    <property type="component" value="Unassembled WGS sequence"/>
</dbReference>
<dbReference type="RefSeq" id="XP_060322237.1">
    <property type="nucleotide sequence ID" value="XM_060478670.1"/>
</dbReference>
<protein>
    <recommendedName>
        <fullName evidence="3">DUF4218 domain-containing protein</fullName>
    </recommendedName>
</protein>
<evidence type="ECO:0000313" key="1">
    <source>
        <dbReference type="EMBL" id="KAK0436315.1"/>
    </source>
</evidence>
<reference evidence="1" key="1">
    <citation type="submission" date="2023-06" db="EMBL/GenBank/DDBJ databases">
        <authorList>
            <consortium name="Lawrence Berkeley National Laboratory"/>
            <person name="Ahrendt S."/>
            <person name="Sahu N."/>
            <person name="Indic B."/>
            <person name="Wong-Bajracharya J."/>
            <person name="Merenyi Z."/>
            <person name="Ke H.-M."/>
            <person name="Monk M."/>
            <person name="Kocsube S."/>
            <person name="Drula E."/>
            <person name="Lipzen A."/>
            <person name="Balint B."/>
            <person name="Henrissat B."/>
            <person name="Andreopoulos B."/>
            <person name="Martin F.M."/>
            <person name="Harder C.B."/>
            <person name="Rigling D."/>
            <person name="Ford K.L."/>
            <person name="Foster G.D."/>
            <person name="Pangilinan J."/>
            <person name="Papanicolaou A."/>
            <person name="Barry K."/>
            <person name="LaButti K."/>
            <person name="Viragh M."/>
            <person name="Koriabine M."/>
            <person name="Yan M."/>
            <person name="Riley R."/>
            <person name="Champramary S."/>
            <person name="Plett K.L."/>
            <person name="Tsai I.J."/>
            <person name="Slot J."/>
            <person name="Sipos G."/>
            <person name="Plett J."/>
            <person name="Nagy L.G."/>
            <person name="Grigoriev I.V."/>
        </authorList>
    </citation>
    <scope>NUCLEOTIDE SEQUENCE</scope>
    <source>
        <strain evidence="1">CCBAS 213</strain>
    </source>
</reference>
<organism evidence="1 2">
    <name type="scientific">Armillaria tabescens</name>
    <name type="common">Ringless honey mushroom</name>
    <name type="synonym">Agaricus tabescens</name>
    <dbReference type="NCBI Taxonomy" id="1929756"/>
    <lineage>
        <taxon>Eukaryota</taxon>
        <taxon>Fungi</taxon>
        <taxon>Dikarya</taxon>
        <taxon>Basidiomycota</taxon>
        <taxon>Agaricomycotina</taxon>
        <taxon>Agaricomycetes</taxon>
        <taxon>Agaricomycetidae</taxon>
        <taxon>Agaricales</taxon>
        <taxon>Marasmiineae</taxon>
        <taxon>Physalacriaceae</taxon>
        <taxon>Desarmillaria</taxon>
    </lineage>
</organism>
<gene>
    <name evidence="1" type="ORF">EV420DRAFT_1652614</name>
</gene>
<evidence type="ECO:0000313" key="2">
    <source>
        <dbReference type="Proteomes" id="UP001175211"/>
    </source>
</evidence>
<dbReference type="PANTHER" id="PTHR46579">
    <property type="entry name" value="F5/8 TYPE C DOMAIN-CONTAINING PROTEIN-RELATED"/>
    <property type="match status" value="1"/>
</dbReference>
<comment type="caution">
    <text evidence="1">The sequence shown here is derived from an EMBL/GenBank/DDBJ whole genome shotgun (WGS) entry which is preliminary data.</text>
</comment>
<sequence>MGLRWSELLRLKYFDITRFVVVDAMHNLFLGLIKEHFEGVLGLRLDPKDSKKKKQKNTTILSLQKAIGWLEEPLQESLKTDNGWKTWHKQFNKLQGSVLIFLCSKLQCPIITRPQEEKRKRKVHWTNELLFWRQSQNESLNASMPISHHEQVFTKAEIQEIRKDISSMITPSWLTPVPKDLGEAAHGKLKADQWRVLGATYFPSTLIRLWTAGGCTDDPSQRRNEILKVTMSLVLAVIVASSRVSSEANVDRYLALIIGYMDGVHRLFPKYNFHPNHHMAVHIHEFLRFYGPVHSWWTFPFERVIGMLQRIPTNFKEGELEQTMSCSFNRSANIRALISKLGCPAAVRECQAAFGQLINPRVRNTFLTDMHTWHSAQIDADDDLLTVYTNPAEGSTPIPQELYNPLQDFLGYLPKKAKFFRNITMKGLTFSTAKQHLGNSCVLIKDRSTTTTAGMRWLDYRSVDLVNAVSFFTVMVDMCRLDARSVDLVATTTIHFHTHAKLHQHSDVTLNDSPSFYNHLHLSTWVHDGPEDKLRKLNHIFDSCSPKQYRSVDCDWWARSCTMVALTYPRLLLPYLFPLPLRLRHTFLSMNDHSSSRDSSSSPPSPDVNVLLVQADLAITISHKLLREAPLQCYASANLSIY</sequence>
<keyword evidence="2" id="KW-1185">Reference proteome</keyword>
<dbReference type="AlphaFoldDB" id="A0AA39J536"/>
<name>A0AA39J536_ARMTA</name>
<accession>A0AA39J536</accession>
<dbReference type="GeneID" id="85362218"/>
<proteinExistence type="predicted"/>
<dbReference type="PANTHER" id="PTHR46579:SF1">
    <property type="entry name" value="F5_8 TYPE C DOMAIN-CONTAINING PROTEIN"/>
    <property type="match status" value="1"/>
</dbReference>